<dbReference type="AlphaFoldDB" id="Q1Q2J8"/>
<comment type="subcellular location">
    <subcellularLocation>
        <location evidence="1 7 8">Cytoplasm</location>
    </subcellularLocation>
</comment>
<organism evidence="11">
    <name type="scientific">Kuenenia stuttgartiensis</name>
    <dbReference type="NCBI Taxonomy" id="174633"/>
    <lineage>
        <taxon>Bacteria</taxon>
        <taxon>Pseudomonadati</taxon>
        <taxon>Planctomycetota</taxon>
        <taxon>Candidatus Brocadiia</taxon>
        <taxon>Candidatus Brocadiales</taxon>
        <taxon>Candidatus Brocadiaceae</taxon>
        <taxon>Candidatus Kuenenia</taxon>
    </lineage>
</organism>
<dbReference type="GO" id="GO:0009252">
    <property type="term" value="P:peptidoglycan biosynthetic process"/>
    <property type="evidence" value="ECO:0007669"/>
    <property type="project" value="UniProtKB-UniRule"/>
</dbReference>
<dbReference type="GO" id="GO:0008360">
    <property type="term" value="P:regulation of cell shape"/>
    <property type="evidence" value="ECO:0007669"/>
    <property type="project" value="UniProtKB-KW"/>
</dbReference>
<dbReference type="Pfam" id="PF02875">
    <property type="entry name" value="Mur_ligase_C"/>
    <property type="match status" value="1"/>
</dbReference>
<dbReference type="Pfam" id="PF21799">
    <property type="entry name" value="MurD-like_N"/>
    <property type="match status" value="1"/>
</dbReference>
<keyword evidence="7 8" id="KW-0132">Cell division</keyword>
<keyword evidence="6 7" id="KW-0067">ATP-binding</keyword>
<evidence type="ECO:0000313" key="11">
    <source>
        <dbReference type="EMBL" id="CAJ74243.1"/>
    </source>
</evidence>
<evidence type="ECO:0000256" key="5">
    <source>
        <dbReference type="ARBA" id="ARBA00022741"/>
    </source>
</evidence>
<dbReference type="PANTHER" id="PTHR43692">
    <property type="entry name" value="UDP-N-ACETYLMURAMOYLALANINE--D-GLUTAMATE LIGASE"/>
    <property type="match status" value="1"/>
</dbReference>
<dbReference type="NCBIfam" id="TIGR01087">
    <property type="entry name" value="murD"/>
    <property type="match status" value="1"/>
</dbReference>
<comment type="similarity">
    <text evidence="7">Belongs to the MurCDEF family.</text>
</comment>
<dbReference type="Gene3D" id="3.90.190.20">
    <property type="entry name" value="Mur ligase, C-terminal domain"/>
    <property type="match status" value="1"/>
</dbReference>
<reference evidence="11" key="2">
    <citation type="submission" date="2006-01" db="EMBL/GenBank/DDBJ databases">
        <authorList>
            <person name="Genoscope"/>
        </authorList>
    </citation>
    <scope>NUCLEOTIDE SEQUENCE</scope>
</reference>
<evidence type="ECO:0000256" key="7">
    <source>
        <dbReference type="HAMAP-Rule" id="MF_00639"/>
    </source>
</evidence>
<dbReference type="InterPro" id="IPR013221">
    <property type="entry name" value="Mur_ligase_cen"/>
</dbReference>
<evidence type="ECO:0000256" key="4">
    <source>
        <dbReference type="ARBA" id="ARBA00022598"/>
    </source>
</evidence>
<dbReference type="SUPFAM" id="SSF53623">
    <property type="entry name" value="MurD-like peptide ligases, catalytic domain"/>
    <property type="match status" value="1"/>
</dbReference>
<gene>
    <name evidence="7 11" type="primary">murD</name>
    <name evidence="11" type="ORF">kuste3480</name>
</gene>
<dbReference type="EC" id="6.3.2.9" evidence="7 8"/>
<dbReference type="GO" id="GO:0008764">
    <property type="term" value="F:UDP-N-acetylmuramoylalanine-D-glutamate ligase activity"/>
    <property type="evidence" value="ECO:0007669"/>
    <property type="project" value="UniProtKB-UniRule"/>
</dbReference>
<keyword evidence="7 8" id="KW-0131">Cell cycle</keyword>
<dbReference type="SUPFAM" id="SSF53244">
    <property type="entry name" value="MurD-like peptide ligases, peptide-binding domain"/>
    <property type="match status" value="1"/>
</dbReference>
<protein>
    <recommendedName>
        <fullName evidence="7 8">UDP-N-acetylmuramoylalanine--D-glutamate ligase</fullName>
        <ecNumber evidence="7 8">6.3.2.9</ecNumber>
    </recommendedName>
    <alternativeName>
        <fullName evidence="7">D-glutamic acid-adding enzyme</fullName>
    </alternativeName>
    <alternativeName>
        <fullName evidence="7">UDP-N-acetylmuramoyl-L-alanyl-D-glutamate synthetase</fullName>
    </alternativeName>
</protein>
<dbReference type="InterPro" id="IPR036565">
    <property type="entry name" value="Mur-like_cat_sf"/>
</dbReference>
<keyword evidence="4 7" id="KW-0436">Ligase</keyword>
<evidence type="ECO:0000256" key="8">
    <source>
        <dbReference type="RuleBase" id="RU003664"/>
    </source>
</evidence>
<evidence type="ECO:0000259" key="10">
    <source>
        <dbReference type="Pfam" id="PF08245"/>
    </source>
</evidence>
<dbReference type="SUPFAM" id="SSF51984">
    <property type="entry name" value="MurCD N-terminal domain"/>
    <property type="match status" value="1"/>
</dbReference>
<keyword evidence="7 8" id="KW-0961">Cell wall biogenesis/degradation</keyword>
<evidence type="ECO:0000256" key="6">
    <source>
        <dbReference type="ARBA" id="ARBA00022840"/>
    </source>
</evidence>
<dbReference type="Gene3D" id="3.40.1190.10">
    <property type="entry name" value="Mur-like, catalytic domain"/>
    <property type="match status" value="1"/>
</dbReference>
<dbReference type="GO" id="GO:0051301">
    <property type="term" value="P:cell division"/>
    <property type="evidence" value="ECO:0007669"/>
    <property type="project" value="UniProtKB-KW"/>
</dbReference>
<dbReference type="EMBL" id="CT573071">
    <property type="protein sequence ID" value="CAJ74243.1"/>
    <property type="molecule type" value="Genomic_DNA"/>
</dbReference>
<dbReference type="HAMAP" id="MF_00639">
    <property type="entry name" value="MurD"/>
    <property type="match status" value="1"/>
</dbReference>
<feature type="domain" description="Mur ligase central" evidence="10">
    <location>
        <begin position="134"/>
        <end position="313"/>
    </location>
</feature>
<keyword evidence="5 7" id="KW-0547">Nucleotide-binding</keyword>
<name>Q1Q2J8_KUEST</name>
<reference evidence="11" key="1">
    <citation type="journal article" date="2006" name="Nature">
        <title>Deciphering the evolution and metabolism of an anammox bacterium from a community genome.</title>
        <authorList>
            <person name="Strous M."/>
            <person name="Pelletier E."/>
            <person name="Mangenot S."/>
            <person name="Rattei T."/>
            <person name="Lehner A."/>
            <person name="Taylor M.W."/>
            <person name="Horn M."/>
            <person name="Daims H."/>
            <person name="Bartol-Mavel D."/>
            <person name="Wincker P."/>
            <person name="Barbe V."/>
            <person name="Fonknechten N."/>
            <person name="Vallenet D."/>
            <person name="Segurens B."/>
            <person name="Schenowitz-Truong C."/>
            <person name="Medigue C."/>
            <person name="Collingro A."/>
            <person name="Snel B."/>
            <person name="Dutilh B.E."/>
            <person name="OpDenCamp H.J.M."/>
            <person name="vanDerDrift C."/>
            <person name="Cirpus I."/>
            <person name="vanDePas-Schoonen K.T."/>
            <person name="Harhangi H.R."/>
            <person name="vanNiftrik L."/>
            <person name="Schmid M."/>
            <person name="Keltjens J."/>
            <person name="vanDeVossenberg J."/>
            <person name="Kartal B."/>
            <person name="Meier H."/>
            <person name="Frishman D."/>
            <person name="Huynen M.A."/>
            <person name="Mewes H."/>
            <person name="Weissenbach J."/>
            <person name="Jetten M.S.M."/>
            <person name="Wagner M."/>
            <person name="LePaslier D."/>
        </authorList>
    </citation>
    <scope>NUCLEOTIDE SEQUENCE</scope>
</reference>
<keyword evidence="7 8" id="KW-0133">Cell shape</keyword>
<comment type="catalytic activity">
    <reaction evidence="7 8">
        <text>UDP-N-acetyl-alpha-D-muramoyl-L-alanine + D-glutamate + ATP = UDP-N-acetyl-alpha-D-muramoyl-L-alanyl-D-glutamate + ADP + phosphate + H(+)</text>
        <dbReference type="Rhea" id="RHEA:16429"/>
        <dbReference type="ChEBI" id="CHEBI:15378"/>
        <dbReference type="ChEBI" id="CHEBI:29986"/>
        <dbReference type="ChEBI" id="CHEBI:30616"/>
        <dbReference type="ChEBI" id="CHEBI:43474"/>
        <dbReference type="ChEBI" id="CHEBI:83898"/>
        <dbReference type="ChEBI" id="CHEBI:83900"/>
        <dbReference type="ChEBI" id="CHEBI:456216"/>
        <dbReference type="EC" id="6.3.2.9"/>
    </reaction>
</comment>
<dbReference type="InterPro" id="IPR005762">
    <property type="entry name" value="MurD"/>
</dbReference>
<dbReference type="Gene3D" id="3.40.50.720">
    <property type="entry name" value="NAD(P)-binding Rossmann-like Domain"/>
    <property type="match status" value="1"/>
</dbReference>
<dbReference type="UniPathway" id="UPA00219"/>
<evidence type="ECO:0000256" key="3">
    <source>
        <dbReference type="ARBA" id="ARBA00022490"/>
    </source>
</evidence>
<dbReference type="GO" id="GO:0071555">
    <property type="term" value="P:cell wall organization"/>
    <property type="evidence" value="ECO:0007669"/>
    <property type="project" value="UniProtKB-KW"/>
</dbReference>
<evidence type="ECO:0000256" key="2">
    <source>
        <dbReference type="ARBA" id="ARBA00004752"/>
    </source>
</evidence>
<feature type="binding site" evidence="7">
    <location>
        <begin position="136"/>
        <end position="142"/>
    </location>
    <ligand>
        <name>ATP</name>
        <dbReference type="ChEBI" id="CHEBI:30616"/>
    </ligand>
</feature>
<evidence type="ECO:0000256" key="1">
    <source>
        <dbReference type="ARBA" id="ARBA00004496"/>
    </source>
</evidence>
<dbReference type="GO" id="GO:0005524">
    <property type="term" value="F:ATP binding"/>
    <property type="evidence" value="ECO:0007669"/>
    <property type="project" value="UniProtKB-UniRule"/>
</dbReference>
<evidence type="ECO:0000259" key="9">
    <source>
        <dbReference type="Pfam" id="PF02875"/>
    </source>
</evidence>
<comment type="pathway">
    <text evidence="2 7 8">Cell wall biogenesis; peptidoglycan biosynthesis.</text>
</comment>
<dbReference type="GO" id="GO:0005737">
    <property type="term" value="C:cytoplasm"/>
    <property type="evidence" value="ECO:0007669"/>
    <property type="project" value="UniProtKB-SubCell"/>
</dbReference>
<proteinExistence type="inferred from homology"/>
<keyword evidence="7 8" id="KW-0573">Peptidoglycan synthesis</keyword>
<comment type="function">
    <text evidence="7 8">Cell wall formation. Catalyzes the addition of glutamate to the nucleotide precursor UDP-N-acetylmuramoyl-L-alanine (UMA).</text>
</comment>
<dbReference type="Pfam" id="PF08245">
    <property type="entry name" value="Mur_ligase_M"/>
    <property type="match status" value="1"/>
</dbReference>
<dbReference type="PANTHER" id="PTHR43692:SF1">
    <property type="entry name" value="UDP-N-ACETYLMURAMOYLALANINE--D-GLUTAMATE LIGASE"/>
    <property type="match status" value="1"/>
</dbReference>
<keyword evidence="3 7" id="KW-0963">Cytoplasm</keyword>
<feature type="domain" description="Mur ligase C-terminal" evidence="9">
    <location>
        <begin position="336"/>
        <end position="453"/>
    </location>
</feature>
<sequence>MLRFLLLILSEINKTSEMYMEFKNKRVTVMGLGVFGGGIGITQFLARQGAHVTVTDIKSKTDLSQSLRHLENLQITYRLGEHRDVDFINTDMVIVSPAVPGDSKFIQIARENGVPIDTEMNIFFKLCPAFTIGVTGSNGKSTTTTLIGDILQQTSNKIWVGGNIGKSLLLQLEEMKPADIVVLELSSFQLESLSSIKKSPCISIVTNISPNHLDRHKDIDSYIHAKKNIILHQKQSDSAILNYDDTELRTWGKECYGRVLWYSTQQPVENGAFRENEHIVISIDGNTISIPCVSKIKLPGDHNLHNVLAASCATYLHGANKQTIEKTVTSFCGLEHRLEFVREAKGIRYYNDSKATTPESAIAAIMSFKNSVLIAGGYDKGSDFEEFAAICSNYCKAVVLIGKTANKIEELISLKKGEKEYPHVCVANTLKDAFQTANTLTTPGGVLLFSPACASYDMFNNYEERGKQFKNMVLSL</sequence>
<dbReference type="InterPro" id="IPR004101">
    <property type="entry name" value="Mur_ligase_C"/>
</dbReference>
<dbReference type="InterPro" id="IPR036615">
    <property type="entry name" value="Mur_ligase_C_dom_sf"/>
</dbReference>
<accession>Q1Q2J8</accession>